<evidence type="ECO:0000256" key="5">
    <source>
        <dbReference type="ARBA" id="ARBA00022679"/>
    </source>
</evidence>
<dbReference type="Pfam" id="PF02219">
    <property type="entry name" value="MTHFR"/>
    <property type="match status" value="1"/>
</dbReference>
<evidence type="ECO:0000256" key="1">
    <source>
        <dbReference type="ARBA" id="ARBA00001974"/>
    </source>
</evidence>
<feature type="binding site" evidence="8">
    <location>
        <position position="204"/>
    </location>
    <ligand>
        <name>Zn(2+)</name>
        <dbReference type="ChEBI" id="CHEBI:29105"/>
    </ligand>
</feature>
<dbReference type="PANTHER" id="PTHR11103:SF18">
    <property type="entry name" value="SLR1189 PROTEIN"/>
    <property type="match status" value="1"/>
</dbReference>
<dbReference type="GO" id="GO:0004489">
    <property type="term" value="F:methylenetetrahydrofolate reductase [NAD(P)H] activity"/>
    <property type="evidence" value="ECO:0007669"/>
    <property type="project" value="UniProtKB-EC"/>
</dbReference>
<dbReference type="EC" id="2.1.1.10" evidence="10"/>
<feature type="domain" description="Hcy-binding" evidence="9">
    <location>
        <begin position="1"/>
        <end position="283"/>
    </location>
</feature>
<evidence type="ECO:0000256" key="3">
    <source>
        <dbReference type="ARBA" id="ARBA00022603"/>
    </source>
</evidence>
<keyword evidence="8" id="KW-0479">Metal-binding</keyword>
<evidence type="ECO:0000256" key="4">
    <source>
        <dbReference type="ARBA" id="ARBA00022630"/>
    </source>
</evidence>
<dbReference type="PROSITE" id="PS50970">
    <property type="entry name" value="HCY"/>
    <property type="match status" value="1"/>
</dbReference>
<name>A0AA86JL24_9CLOT</name>
<evidence type="ECO:0000256" key="2">
    <source>
        <dbReference type="ARBA" id="ARBA00004777"/>
    </source>
</evidence>
<keyword evidence="5 8" id="KW-0808">Transferase</keyword>
<keyword evidence="6" id="KW-0274">FAD</keyword>
<dbReference type="NCBIfam" id="NF006396">
    <property type="entry name" value="PRK08645.1"/>
    <property type="match status" value="1"/>
</dbReference>
<dbReference type="Pfam" id="PF02574">
    <property type="entry name" value="S-methyl_trans"/>
    <property type="match status" value="1"/>
</dbReference>
<dbReference type="GO" id="GO:0046872">
    <property type="term" value="F:metal ion binding"/>
    <property type="evidence" value="ECO:0007669"/>
    <property type="project" value="UniProtKB-KW"/>
</dbReference>
<comment type="pathway">
    <text evidence="2">One-carbon metabolism; tetrahydrofolate interconversion.</text>
</comment>
<gene>
    <name evidence="10" type="ORF">CNEO_43155</name>
</gene>
<evidence type="ECO:0000256" key="7">
    <source>
        <dbReference type="ARBA" id="ARBA00023002"/>
    </source>
</evidence>
<dbReference type="CDD" id="cd00537">
    <property type="entry name" value="MTHFR"/>
    <property type="match status" value="1"/>
</dbReference>
<evidence type="ECO:0000256" key="6">
    <source>
        <dbReference type="ARBA" id="ARBA00022827"/>
    </source>
</evidence>
<evidence type="ECO:0000313" key="10">
    <source>
        <dbReference type="EMBL" id="CAG9707697.1"/>
    </source>
</evidence>
<organism evidence="10 11">
    <name type="scientific">Clostridium neonatale</name>
    <dbReference type="NCBI Taxonomy" id="137838"/>
    <lineage>
        <taxon>Bacteria</taxon>
        <taxon>Bacillati</taxon>
        <taxon>Bacillota</taxon>
        <taxon>Clostridia</taxon>
        <taxon>Eubacteriales</taxon>
        <taxon>Clostridiaceae</taxon>
        <taxon>Clostridium</taxon>
    </lineage>
</organism>
<dbReference type="InterPro" id="IPR036589">
    <property type="entry name" value="HCY_dom_sf"/>
</dbReference>
<dbReference type="Gene3D" id="3.20.20.220">
    <property type="match status" value="1"/>
</dbReference>
<dbReference type="Proteomes" id="UP000789738">
    <property type="component" value="Unassembled WGS sequence"/>
</dbReference>
<accession>A0AA86JL24</accession>
<keyword evidence="4" id="KW-0285">Flavoprotein</keyword>
<keyword evidence="8" id="KW-0862">Zinc</keyword>
<dbReference type="AlphaFoldDB" id="A0AA86JL24"/>
<dbReference type="InterPro" id="IPR003171">
    <property type="entry name" value="Mehydrof_redctse-like"/>
</dbReference>
<comment type="caution">
    <text evidence="10">The sequence shown here is derived from an EMBL/GenBank/DDBJ whole genome shotgun (WGS) entry which is preliminary data.</text>
</comment>
<dbReference type="InterPro" id="IPR003726">
    <property type="entry name" value="HCY_dom"/>
</dbReference>
<dbReference type="PANTHER" id="PTHR11103">
    <property type="entry name" value="SLR1189 PROTEIN"/>
    <property type="match status" value="1"/>
</dbReference>
<dbReference type="SUPFAM" id="SSF51730">
    <property type="entry name" value="FAD-linked oxidoreductase"/>
    <property type="match status" value="1"/>
</dbReference>
<comment type="cofactor">
    <cofactor evidence="1">
        <name>FAD</name>
        <dbReference type="ChEBI" id="CHEBI:57692"/>
    </cofactor>
</comment>
<dbReference type="GO" id="GO:0008168">
    <property type="term" value="F:methyltransferase activity"/>
    <property type="evidence" value="ECO:0007669"/>
    <property type="project" value="UniProtKB-UniRule"/>
</dbReference>
<dbReference type="GO" id="GO:0032259">
    <property type="term" value="P:methylation"/>
    <property type="evidence" value="ECO:0007669"/>
    <property type="project" value="UniProtKB-KW"/>
</dbReference>
<dbReference type="InterPro" id="IPR029041">
    <property type="entry name" value="FAD-linked_oxidoreductase-like"/>
</dbReference>
<dbReference type="GO" id="GO:0006555">
    <property type="term" value="P:methionine metabolic process"/>
    <property type="evidence" value="ECO:0007669"/>
    <property type="project" value="InterPro"/>
</dbReference>
<evidence type="ECO:0000256" key="8">
    <source>
        <dbReference type="PROSITE-ProRule" id="PRU00333"/>
    </source>
</evidence>
<evidence type="ECO:0000313" key="11">
    <source>
        <dbReference type="Proteomes" id="UP000789738"/>
    </source>
</evidence>
<dbReference type="Gene3D" id="3.20.20.330">
    <property type="entry name" value="Homocysteine-binding-like domain"/>
    <property type="match status" value="1"/>
</dbReference>
<keyword evidence="7 10" id="KW-0560">Oxidoreductase</keyword>
<feature type="binding site" evidence="8">
    <location>
        <position position="269"/>
    </location>
    <ligand>
        <name>Zn(2+)</name>
        <dbReference type="ChEBI" id="CHEBI:29105"/>
    </ligand>
</feature>
<comment type="cofactor">
    <cofactor evidence="8">
        <name>Zn(2+)</name>
        <dbReference type="ChEBI" id="CHEBI:29105"/>
    </cofactor>
</comment>
<dbReference type="SUPFAM" id="SSF82282">
    <property type="entry name" value="Homocysteine S-methyltransferase"/>
    <property type="match status" value="1"/>
</dbReference>
<feature type="binding site" evidence="8">
    <location>
        <position position="268"/>
    </location>
    <ligand>
        <name>Zn(2+)</name>
        <dbReference type="ChEBI" id="CHEBI:29105"/>
    </ligand>
</feature>
<keyword evidence="3 8" id="KW-0489">Methyltransferase</keyword>
<evidence type="ECO:0000259" key="9">
    <source>
        <dbReference type="PROSITE" id="PS50970"/>
    </source>
</evidence>
<dbReference type="EMBL" id="CAKJVE010000004">
    <property type="protein sequence ID" value="CAG9707697.1"/>
    <property type="molecule type" value="Genomic_DNA"/>
</dbReference>
<proteinExistence type="predicted"/>
<sequence length="595" mass="66918">MMIDEYLKNRVLVSDGAMGTYYSEISGNDISYCEFANLNDKNTIKKIHSKYIEAGAKLIRTNTFSANIYDLSVTHKALKEIIHSGIDIAKEATYNKDIFIGGSIGPIRKENSLDEFDEEILDEYKFIVDCFLEKKIDIFIFETFSNYTYLDEISKYIKEKNNETFILTSFAFKPDGFTRDGLSVSKVLSYLENINEIDGYGFNCGSGPSHLCEIVKKSAINNKIIAVLPNAGFPEIIHERTVYPNNPVYFAKKVSELKNFGVSIFGGCCGTNPSYVKELSSYISASKLGDNIKTNVVITNEHTIKLKKNKFKQKLDDGEFVIAIELSPPSDTEISKVIEGARLCKENNVDLVTVPDSPMSRVRADSVIMASKIQREIGIDAMPHICCRDKNTNAIRSSLIGSHIENIRNVLAITGDPVSDASKVQTKSVFNLNSFKLIELINDMNTEVFKEDGMLIGGALNLNVFNKEVEFNRMMKKIEKGADFFLTQPIYDDEAIEFLKVIKQRVDVKILAGVLPIVSYRNAMFLHNELPGVTIPEKYINMFSEDMTKEEGQSVGTEIAVDIVKKLKEVSDGLYFIAPFHRVSMLIDIIKQIRD</sequence>
<dbReference type="EC" id="1.5.1.20" evidence="10"/>
<reference evidence="10" key="1">
    <citation type="submission" date="2021-10" db="EMBL/GenBank/DDBJ databases">
        <authorList>
            <person name="Mesa V."/>
        </authorList>
    </citation>
    <scope>NUCLEOTIDE SEQUENCE</scope>
    <source>
        <strain evidence="10">CC3_PB</strain>
    </source>
</reference>
<protein>
    <submittedName>
        <fullName evidence="10">Bifunctional homocysteine S-methyltransferase/5,10-methylenetetrahydrofolate reductase SamT</fullName>
        <ecNumber evidence="10">1.5.1.20</ecNumber>
        <ecNumber evidence="10">2.1.1.10</ecNumber>
    </submittedName>
</protein>